<dbReference type="VEuPathDB" id="TriTrypDB:LPAL13_200015200"/>
<dbReference type="RefSeq" id="XP_010698306.1">
    <property type="nucleotide sequence ID" value="XM_010700004.1"/>
</dbReference>
<dbReference type="VEuPathDB" id="TriTrypDB:LPMP_201070"/>
<dbReference type="Proteomes" id="UP000063063">
    <property type="component" value="Chromosome 20"/>
</dbReference>
<sequence length="241" mass="26086">MALRIAIASVPPFLRSPSTPLFPSSVTKFKVSGITFLLLLGAVKQPMMGLGGGAVAITASTSFVSSVNAEAVSSLASDLIQALTFRGAAQPLRDGQYLYEFFTKTIGYAATIIVDNQAQHRHMPHDALLKPGDPLHDGKVTIIYFSSAALDSKENVNDNVKVCFVPMPVTPLNNLVKSLAFVVVRAEVTYEPLTPDIRLKMDGWERLNHKGTLSPIFPDAFASRCIHHVCFCSGCQGTDHR</sequence>
<protein>
    <submittedName>
        <fullName evidence="1">Uncharacterized protein</fullName>
    </submittedName>
</protein>
<accession>A0A088RQW6</accession>
<gene>
    <name evidence="1" type="ORF">LPMP_201070</name>
</gene>
<proteinExistence type="predicted"/>
<dbReference type="AlphaFoldDB" id="A0A088RQW6"/>
<organism evidence="1 2">
    <name type="scientific">Leishmania panamensis</name>
    <dbReference type="NCBI Taxonomy" id="5679"/>
    <lineage>
        <taxon>Eukaryota</taxon>
        <taxon>Discoba</taxon>
        <taxon>Euglenozoa</taxon>
        <taxon>Kinetoplastea</taxon>
        <taxon>Metakinetoplastina</taxon>
        <taxon>Trypanosomatida</taxon>
        <taxon>Trypanosomatidae</taxon>
        <taxon>Leishmaniinae</taxon>
        <taxon>Leishmania</taxon>
        <taxon>Leishmania guyanensis species complex</taxon>
    </lineage>
</organism>
<dbReference type="GeneID" id="22574314"/>
<evidence type="ECO:0000313" key="1">
    <source>
        <dbReference type="EMBL" id="AIN97599.1"/>
    </source>
</evidence>
<name>A0A088RQW6_LEIPA</name>
<evidence type="ECO:0000313" key="2">
    <source>
        <dbReference type="Proteomes" id="UP000063063"/>
    </source>
</evidence>
<dbReference type="EMBL" id="CP009389">
    <property type="protein sequence ID" value="AIN97599.1"/>
    <property type="molecule type" value="Genomic_DNA"/>
</dbReference>
<dbReference type="KEGG" id="lpan:LPMP_201070"/>
<reference evidence="1 2" key="1">
    <citation type="journal article" date="2015" name="Sci. Rep.">
        <title>The genome of Leishmania panamensis: insights into genomics of the L. (Viannia) subgenus.</title>
        <authorList>
            <person name="Llanes A."/>
            <person name="Restrepo C.M."/>
            <person name="Vecchio G.D."/>
            <person name="Anguizola F.J."/>
            <person name="Lleonart R."/>
        </authorList>
    </citation>
    <scope>NUCLEOTIDE SEQUENCE [LARGE SCALE GENOMIC DNA]</scope>
    <source>
        <strain evidence="1 2">MHOM/PA/94/PSC-1</strain>
    </source>
</reference>
<keyword evidence="2" id="KW-1185">Reference proteome</keyword>